<keyword evidence="2" id="KW-0472">Membrane</keyword>
<dbReference type="Proteomes" id="UP000009320">
    <property type="component" value="Unassembled WGS sequence"/>
</dbReference>
<feature type="transmembrane region" description="Helical" evidence="2">
    <location>
        <begin position="64"/>
        <end position="91"/>
    </location>
</feature>
<keyword evidence="1" id="KW-0175">Coiled coil</keyword>
<dbReference type="InterPro" id="IPR036890">
    <property type="entry name" value="HATPase_C_sf"/>
</dbReference>
<dbReference type="InterPro" id="IPR032834">
    <property type="entry name" value="NatK-like_C"/>
</dbReference>
<dbReference type="PANTHER" id="PTHR40448">
    <property type="entry name" value="TWO-COMPONENT SENSOR HISTIDINE KINASE"/>
    <property type="match status" value="1"/>
</dbReference>
<feature type="transmembrane region" description="Helical" evidence="2">
    <location>
        <begin position="190"/>
        <end position="212"/>
    </location>
</feature>
<dbReference type="GO" id="GO:0042802">
    <property type="term" value="F:identical protein binding"/>
    <property type="evidence" value="ECO:0007669"/>
    <property type="project" value="TreeGrafter"/>
</dbReference>
<evidence type="ECO:0000256" key="1">
    <source>
        <dbReference type="SAM" id="Coils"/>
    </source>
</evidence>
<accession>I7L944</accession>
<feature type="transmembrane region" description="Helical" evidence="2">
    <location>
        <begin position="121"/>
        <end position="143"/>
    </location>
</feature>
<feature type="coiled-coil region" evidence="1">
    <location>
        <begin position="219"/>
        <end position="247"/>
    </location>
</feature>
<dbReference type="EMBL" id="CAKE01000002">
    <property type="protein sequence ID" value="CCI81139.1"/>
    <property type="molecule type" value="Genomic_DNA"/>
</dbReference>
<dbReference type="SUPFAM" id="SSF55874">
    <property type="entry name" value="ATPase domain of HSP90 chaperone/DNA topoisomerase II/histidine kinase"/>
    <property type="match status" value="1"/>
</dbReference>
<organism evidence="4 5">
    <name type="scientific">Lactobacillus hominis DSM 23910 = CRBIP 24.179</name>
    <dbReference type="NCBI Taxonomy" id="1423758"/>
    <lineage>
        <taxon>Bacteria</taxon>
        <taxon>Bacillati</taxon>
        <taxon>Bacillota</taxon>
        <taxon>Bacilli</taxon>
        <taxon>Lactobacillales</taxon>
        <taxon>Lactobacillaceae</taxon>
        <taxon>Lactobacillus</taxon>
    </lineage>
</organism>
<feature type="transmembrane region" description="Helical" evidence="2">
    <location>
        <begin position="23"/>
        <end position="44"/>
    </location>
</feature>
<dbReference type="PANTHER" id="PTHR40448:SF1">
    <property type="entry name" value="TWO-COMPONENT SENSOR HISTIDINE KINASE"/>
    <property type="match status" value="1"/>
</dbReference>
<evidence type="ECO:0000259" key="3">
    <source>
        <dbReference type="Pfam" id="PF14501"/>
    </source>
</evidence>
<evidence type="ECO:0000256" key="2">
    <source>
        <dbReference type="SAM" id="Phobius"/>
    </source>
</evidence>
<feature type="transmembrane region" description="Helical" evidence="2">
    <location>
        <begin position="98"/>
        <end position="115"/>
    </location>
</feature>
<dbReference type="eggNOG" id="COG3290">
    <property type="taxonomic scope" value="Bacteria"/>
</dbReference>
<reference evidence="4 5" key="1">
    <citation type="submission" date="2012-06" db="EMBL/GenBank/DDBJ databases">
        <title>Draft Genome Sequence of Lactobacillus hominis Strain CRBIP 24.179T, isolated from human intestine.</title>
        <authorList>
            <person name="Cousin S."/>
            <person name="Ma L."/>
            <person name="Bizet C."/>
            <person name="Loux V."/>
            <person name="Bouchier C."/>
            <person name="Clermont D."/>
            <person name="Creno S."/>
        </authorList>
    </citation>
    <scope>NUCLEOTIDE SEQUENCE [LARGE SCALE GENOMIC DNA]</scope>
    <source>
        <strain evidence="5">CRBIP 24.179T</strain>
    </source>
</reference>
<dbReference type="Gene3D" id="3.30.565.10">
    <property type="entry name" value="Histidine kinase-like ATPase, C-terminal domain"/>
    <property type="match status" value="1"/>
</dbReference>
<sequence>MIHNHPLFCWLITWYSKTYFRKLGLIMFAIFNYLMYFFFDAYQLLLFYRLNQRKLSLRKDLIKIIIVLAASLAIPDFLISQLVFLIIVICLYSMKNRIVTTISTILFANLFTYAGDLFLRLIAMLLPALAVYMVPIAVIYFILVLVSIEKLKLYQLFTRENNYLLLGLIVYAFAALHVIGLIIMRADQDVSGILISSMLLFVQFLFMIYAFYAQNKIYKRSLKNKLKQEREQNLEAYLKNLEYSEEKLRRFKHDYQNMLLSLRSLASQEDSSKLLEKLDTYSKKELDQGSFEKYKNLTRIKDLQMKSLLISKINEIEKKHIKFSFECSTVIDNLDKFIDPFDLSRIIGIVFDNAIEASENNSTAEIKSYMFQNKNSFIFEIENKMSNDIEVSKIQQAGYSTKNKHQGLGLSNINQIRAKYPNLFINYQVKQDWFIFKLNIIGDE</sequence>
<proteinExistence type="predicted"/>
<keyword evidence="2" id="KW-0812">Transmembrane</keyword>
<keyword evidence="5" id="KW-1185">Reference proteome</keyword>
<evidence type="ECO:0000313" key="4">
    <source>
        <dbReference type="EMBL" id="CCI81139.1"/>
    </source>
</evidence>
<name>I7L944_9LACO</name>
<dbReference type="STRING" id="1423758.FC41_GL001426"/>
<feature type="transmembrane region" description="Helical" evidence="2">
    <location>
        <begin position="163"/>
        <end position="184"/>
    </location>
</feature>
<protein>
    <submittedName>
        <fullName evidence="4">AbpK</fullName>
    </submittedName>
</protein>
<keyword evidence="2" id="KW-1133">Transmembrane helix</keyword>
<dbReference type="Pfam" id="PF14501">
    <property type="entry name" value="HATPase_c_5"/>
    <property type="match status" value="1"/>
</dbReference>
<dbReference type="AlphaFoldDB" id="I7L944"/>
<feature type="domain" description="Sensor histidine kinase NatK-like C-terminal" evidence="3">
    <location>
        <begin position="339"/>
        <end position="440"/>
    </location>
</feature>
<gene>
    <name evidence="4" type="ORF">BN55_06165</name>
</gene>
<comment type="caution">
    <text evidence="4">The sequence shown here is derived from an EMBL/GenBank/DDBJ whole genome shotgun (WGS) entry which is preliminary data.</text>
</comment>
<evidence type="ECO:0000313" key="5">
    <source>
        <dbReference type="Proteomes" id="UP000009320"/>
    </source>
</evidence>